<dbReference type="GO" id="GO:0003677">
    <property type="term" value="F:DNA binding"/>
    <property type="evidence" value="ECO:0007669"/>
    <property type="project" value="UniProtKB-KW"/>
</dbReference>
<dbReference type="GO" id="GO:0003700">
    <property type="term" value="F:DNA-binding transcription factor activity"/>
    <property type="evidence" value="ECO:0007669"/>
    <property type="project" value="InterPro"/>
</dbReference>
<dbReference type="AlphaFoldDB" id="A0A3B1CWP8"/>
<dbReference type="InterPro" id="IPR047057">
    <property type="entry name" value="MerR_fam"/>
</dbReference>
<reference evidence="3" key="1">
    <citation type="submission" date="2018-06" db="EMBL/GenBank/DDBJ databases">
        <authorList>
            <person name="Zhirakovskaya E."/>
        </authorList>
    </citation>
    <scope>NUCLEOTIDE SEQUENCE</scope>
</reference>
<accession>A0A3B1CWP8</accession>
<organism evidence="3">
    <name type="scientific">hydrothermal vent metagenome</name>
    <dbReference type="NCBI Taxonomy" id="652676"/>
    <lineage>
        <taxon>unclassified sequences</taxon>
        <taxon>metagenomes</taxon>
        <taxon>ecological metagenomes</taxon>
    </lineage>
</organism>
<feature type="domain" description="HTH merR-type" evidence="2">
    <location>
        <begin position="13"/>
        <end position="82"/>
    </location>
</feature>
<sequence>MSIKVNILDSTPIYHIGEAATILGISVHTIRMYEKEGLILPRKTSTNQRVYSKKDLDKIQCIRNSIREKKVGINGIKIIYSLIPCWEVIKCSEEDRKNCGAFNSYEKPCWNYNHPNTVCENKECVDCDVYQEYTHCDKIKELIKTI</sequence>
<dbReference type="InterPro" id="IPR000551">
    <property type="entry name" value="MerR-type_HTH_dom"/>
</dbReference>
<dbReference type="Pfam" id="PF13411">
    <property type="entry name" value="MerR_1"/>
    <property type="match status" value="1"/>
</dbReference>
<name>A0A3B1CWP8_9ZZZZ</name>
<evidence type="ECO:0000256" key="1">
    <source>
        <dbReference type="ARBA" id="ARBA00023125"/>
    </source>
</evidence>
<evidence type="ECO:0000259" key="2">
    <source>
        <dbReference type="PROSITE" id="PS50937"/>
    </source>
</evidence>
<proteinExistence type="predicted"/>
<dbReference type="PANTHER" id="PTHR30204:SF58">
    <property type="entry name" value="HTH-TYPE TRANSCRIPTIONAL REGULATOR YFMP"/>
    <property type="match status" value="1"/>
</dbReference>
<dbReference type="PROSITE" id="PS50937">
    <property type="entry name" value="HTH_MERR_2"/>
    <property type="match status" value="1"/>
</dbReference>
<dbReference type="PRINTS" id="PR00040">
    <property type="entry name" value="HTHMERR"/>
</dbReference>
<dbReference type="Gene3D" id="1.10.1660.10">
    <property type="match status" value="1"/>
</dbReference>
<dbReference type="SUPFAM" id="SSF46955">
    <property type="entry name" value="Putative DNA-binding domain"/>
    <property type="match status" value="1"/>
</dbReference>
<keyword evidence="1" id="KW-0238">DNA-binding</keyword>
<dbReference type="EMBL" id="UOGD01000433">
    <property type="protein sequence ID" value="VAX28923.1"/>
    <property type="molecule type" value="Genomic_DNA"/>
</dbReference>
<dbReference type="PROSITE" id="PS00552">
    <property type="entry name" value="HTH_MERR_1"/>
    <property type="match status" value="1"/>
</dbReference>
<evidence type="ECO:0000313" key="3">
    <source>
        <dbReference type="EMBL" id="VAX28923.1"/>
    </source>
</evidence>
<dbReference type="PANTHER" id="PTHR30204">
    <property type="entry name" value="REDOX-CYCLING DRUG-SENSING TRANSCRIPTIONAL ACTIVATOR SOXR"/>
    <property type="match status" value="1"/>
</dbReference>
<gene>
    <name evidence="3" type="ORF">MNBD_IGNAVI01-1321</name>
</gene>
<dbReference type="SMART" id="SM00422">
    <property type="entry name" value="HTH_MERR"/>
    <property type="match status" value="1"/>
</dbReference>
<dbReference type="InterPro" id="IPR009061">
    <property type="entry name" value="DNA-bd_dom_put_sf"/>
</dbReference>
<protein>
    <recommendedName>
        <fullName evidence="2">HTH merR-type domain-containing protein</fullName>
    </recommendedName>
</protein>